<dbReference type="Proteomes" id="UP000235965">
    <property type="component" value="Unassembled WGS sequence"/>
</dbReference>
<dbReference type="InterPro" id="IPR050951">
    <property type="entry name" value="Retrovirus_Pol_polyprotein"/>
</dbReference>
<name>A0A2J7QY49_9NEOP</name>
<dbReference type="EMBL" id="NEVH01009148">
    <property type="protein sequence ID" value="PNF33517.1"/>
    <property type="molecule type" value="Genomic_DNA"/>
</dbReference>
<dbReference type="InParanoid" id="A0A2J7QY49"/>
<organism evidence="2 3">
    <name type="scientific">Cryptotermes secundus</name>
    <dbReference type="NCBI Taxonomy" id="105785"/>
    <lineage>
        <taxon>Eukaryota</taxon>
        <taxon>Metazoa</taxon>
        <taxon>Ecdysozoa</taxon>
        <taxon>Arthropoda</taxon>
        <taxon>Hexapoda</taxon>
        <taxon>Insecta</taxon>
        <taxon>Pterygota</taxon>
        <taxon>Neoptera</taxon>
        <taxon>Polyneoptera</taxon>
        <taxon>Dictyoptera</taxon>
        <taxon>Blattodea</taxon>
        <taxon>Blattoidea</taxon>
        <taxon>Termitoidae</taxon>
        <taxon>Kalotermitidae</taxon>
        <taxon>Cryptotermitinae</taxon>
        <taxon>Cryptotermes</taxon>
    </lineage>
</organism>
<evidence type="ECO:0000313" key="3">
    <source>
        <dbReference type="Proteomes" id="UP000235965"/>
    </source>
</evidence>
<proteinExistence type="predicted"/>
<dbReference type="SUPFAM" id="SSF53098">
    <property type="entry name" value="Ribonuclease H-like"/>
    <property type="match status" value="1"/>
</dbReference>
<keyword evidence="3" id="KW-1185">Reference proteome</keyword>
<dbReference type="PANTHER" id="PTHR37984">
    <property type="entry name" value="PROTEIN CBG26694"/>
    <property type="match status" value="1"/>
</dbReference>
<dbReference type="AlphaFoldDB" id="A0A2J7QY49"/>
<dbReference type="STRING" id="105785.A0A2J7QY49"/>
<evidence type="ECO:0000259" key="1">
    <source>
        <dbReference type="PROSITE" id="PS50994"/>
    </source>
</evidence>
<sequence>MLRYSNREAFAIWCFSWGLRHITTSPYYPQASQVERFNRNLKVALVSYRNFQHTHWDEHLSSLALAFNSAWHESTAATPASLFLGRELNHPLGLKWKLSELDLDKDARSREEFWETALNNLRKARARVAARYDAGRRRAEFRVGDLVLVRTHPLNQIVRFLSPVTVQLANSDTGVIVRKAHISQLKRHFSVE</sequence>
<feature type="domain" description="Integrase catalytic" evidence="1">
    <location>
        <begin position="1"/>
        <end position="87"/>
    </location>
</feature>
<comment type="caution">
    <text evidence="2">The sequence shown here is derived from an EMBL/GenBank/DDBJ whole genome shotgun (WGS) entry which is preliminary data.</text>
</comment>
<evidence type="ECO:0000313" key="2">
    <source>
        <dbReference type="EMBL" id="PNF33517.1"/>
    </source>
</evidence>
<dbReference type="PANTHER" id="PTHR37984:SF5">
    <property type="entry name" value="PROTEIN NYNRIN-LIKE"/>
    <property type="match status" value="1"/>
</dbReference>
<dbReference type="InterPro" id="IPR012337">
    <property type="entry name" value="RNaseH-like_sf"/>
</dbReference>
<dbReference type="PROSITE" id="PS50994">
    <property type="entry name" value="INTEGRASE"/>
    <property type="match status" value="1"/>
</dbReference>
<accession>A0A2J7QY49</accession>
<gene>
    <name evidence="2" type="ORF">B7P43_G18391</name>
</gene>
<dbReference type="InterPro" id="IPR036397">
    <property type="entry name" value="RNaseH_sf"/>
</dbReference>
<dbReference type="GO" id="GO:0003676">
    <property type="term" value="F:nucleic acid binding"/>
    <property type="evidence" value="ECO:0007669"/>
    <property type="project" value="InterPro"/>
</dbReference>
<reference evidence="2 3" key="1">
    <citation type="submission" date="2017-12" db="EMBL/GenBank/DDBJ databases">
        <title>Hemimetabolous genomes reveal molecular basis of termite eusociality.</title>
        <authorList>
            <person name="Harrison M.C."/>
            <person name="Jongepier E."/>
            <person name="Robertson H.M."/>
            <person name="Arning N."/>
            <person name="Bitard-Feildel T."/>
            <person name="Chao H."/>
            <person name="Childers C.P."/>
            <person name="Dinh H."/>
            <person name="Doddapaneni H."/>
            <person name="Dugan S."/>
            <person name="Gowin J."/>
            <person name="Greiner C."/>
            <person name="Han Y."/>
            <person name="Hu H."/>
            <person name="Hughes D.S.T."/>
            <person name="Huylmans A.-K."/>
            <person name="Kemena C."/>
            <person name="Kremer L.P.M."/>
            <person name="Lee S.L."/>
            <person name="Lopez-Ezquerra A."/>
            <person name="Mallet L."/>
            <person name="Monroy-Kuhn J.M."/>
            <person name="Moser A."/>
            <person name="Murali S.C."/>
            <person name="Muzny D.M."/>
            <person name="Otani S."/>
            <person name="Piulachs M.-D."/>
            <person name="Poelchau M."/>
            <person name="Qu J."/>
            <person name="Schaub F."/>
            <person name="Wada-Katsumata A."/>
            <person name="Worley K.C."/>
            <person name="Xie Q."/>
            <person name="Ylla G."/>
            <person name="Poulsen M."/>
            <person name="Gibbs R.A."/>
            <person name="Schal C."/>
            <person name="Richards S."/>
            <person name="Belles X."/>
            <person name="Korb J."/>
            <person name="Bornberg-Bauer E."/>
        </authorList>
    </citation>
    <scope>NUCLEOTIDE SEQUENCE [LARGE SCALE GENOMIC DNA]</scope>
    <source>
        <tissue evidence="2">Whole body</tissue>
    </source>
</reference>
<protein>
    <recommendedName>
        <fullName evidence="1">Integrase catalytic domain-containing protein</fullName>
    </recommendedName>
</protein>
<dbReference type="Gene3D" id="3.30.420.10">
    <property type="entry name" value="Ribonuclease H-like superfamily/Ribonuclease H"/>
    <property type="match status" value="1"/>
</dbReference>
<dbReference type="GO" id="GO:0015074">
    <property type="term" value="P:DNA integration"/>
    <property type="evidence" value="ECO:0007669"/>
    <property type="project" value="InterPro"/>
</dbReference>
<dbReference type="InterPro" id="IPR001584">
    <property type="entry name" value="Integrase_cat-core"/>
</dbReference>
<dbReference type="OrthoDB" id="7701485at2759"/>